<evidence type="ECO:0000313" key="9">
    <source>
        <dbReference type="EMBL" id="GGZ37343.1"/>
    </source>
</evidence>
<keyword evidence="3" id="KW-0732">Signal</keyword>
<feature type="coiled-coil region" evidence="6">
    <location>
        <begin position="144"/>
        <end position="171"/>
    </location>
</feature>
<dbReference type="EMBL" id="BMWX01000007">
    <property type="protein sequence ID" value="GGZ37343.1"/>
    <property type="molecule type" value="Genomic_DNA"/>
</dbReference>
<reference evidence="9" key="1">
    <citation type="journal article" date="2014" name="Int. J. Syst. Evol. Microbiol.">
        <title>Complete genome sequence of Corynebacterium casei LMG S-19264T (=DSM 44701T), isolated from a smear-ripened cheese.</title>
        <authorList>
            <consortium name="US DOE Joint Genome Institute (JGI-PGF)"/>
            <person name="Walter F."/>
            <person name="Albersmeier A."/>
            <person name="Kalinowski J."/>
            <person name="Ruckert C."/>
        </authorList>
    </citation>
    <scope>NUCLEOTIDE SEQUENCE</scope>
    <source>
        <strain evidence="9">KCTC 12368</strain>
    </source>
</reference>
<name>A0A918UUY0_9BACT</name>
<dbReference type="Gene3D" id="1.25.40.390">
    <property type="match status" value="1"/>
</dbReference>
<dbReference type="SUPFAM" id="SSF48452">
    <property type="entry name" value="TPR-like"/>
    <property type="match status" value="1"/>
</dbReference>
<feature type="domain" description="SusD-like N-terminal" evidence="8">
    <location>
        <begin position="123"/>
        <end position="236"/>
    </location>
</feature>
<feature type="domain" description="RagB/SusD" evidence="7">
    <location>
        <begin position="332"/>
        <end position="641"/>
    </location>
</feature>
<dbReference type="InterPro" id="IPR033985">
    <property type="entry name" value="SusD-like_N"/>
</dbReference>
<evidence type="ECO:0000256" key="5">
    <source>
        <dbReference type="ARBA" id="ARBA00023237"/>
    </source>
</evidence>
<dbReference type="PROSITE" id="PS51257">
    <property type="entry name" value="PROKAR_LIPOPROTEIN"/>
    <property type="match status" value="1"/>
</dbReference>
<gene>
    <name evidence="9" type="ORF">GCM10007049_33180</name>
</gene>
<protein>
    <submittedName>
        <fullName evidence="9">Carbohydrate-binding protein</fullName>
    </submittedName>
</protein>
<dbReference type="Pfam" id="PF07980">
    <property type="entry name" value="SusD_RagB"/>
    <property type="match status" value="1"/>
</dbReference>
<evidence type="ECO:0000256" key="6">
    <source>
        <dbReference type="SAM" id="Coils"/>
    </source>
</evidence>
<sequence>MLHSKIETPMKSNYIKNILRGSMCTLFLWAFTSCEDYLERTPESIISEETAFHNFTNFQGYTEELYQCIPNFTLSYWTSSWNWGEDEIESTAGTFHLSYDIDRGNFWAWQNEMGGGDSWLDAGGAYTDQDHKNKGLWPLAWYGIRKANLGLENLSKMVDATEEERRLIEGQLLFFRAWFHFSLIQYFGGLPYVDYVLPSDEKLQLPRLSYHECADRIGQDLARAAQLLPVDWDNTTAGRRTLGKNQLRINKIMALGYLGKNYLWAGSPLMNQVSTGSSTYDAAYCTLAANAFGELLSLVESGDTQYELLPFDKYSTNFYTTGQNWALPGGTEAIFRGPYYSANSTNYQISKQFMPRVISDGDATLFAPTANYIHANYGMANGLPLPADVSKADPVSGFDPNHPWKDRDPRFYHDIVYDGVKVIQGAIPDPNEEVNRFANLYEGGSYRDVASGSRTGYLSTKFKPLTSNKYDRAYNWGSSLHINVPYMRLADIYLMYAEATLMGFNSPSATSNTYSKTPVDAVNVLRDRVNMAAVHSDFTASTSVFLEELRRERAVELAFESHRFNDLRRWLLLTEEPHTLKTSFEFDRAGEFDAADPSQNQIINMHEQVLLERNFSDRHYWLPLKVSDVTLYPEFNQNPGW</sequence>
<evidence type="ECO:0000259" key="7">
    <source>
        <dbReference type="Pfam" id="PF07980"/>
    </source>
</evidence>
<keyword evidence="5" id="KW-0998">Cell outer membrane</keyword>
<evidence type="ECO:0000259" key="8">
    <source>
        <dbReference type="Pfam" id="PF14322"/>
    </source>
</evidence>
<organism evidence="9 10">
    <name type="scientific">Echinicola pacifica</name>
    <dbReference type="NCBI Taxonomy" id="346377"/>
    <lineage>
        <taxon>Bacteria</taxon>
        <taxon>Pseudomonadati</taxon>
        <taxon>Bacteroidota</taxon>
        <taxon>Cytophagia</taxon>
        <taxon>Cytophagales</taxon>
        <taxon>Cyclobacteriaceae</taxon>
        <taxon>Echinicola</taxon>
    </lineage>
</organism>
<evidence type="ECO:0000256" key="3">
    <source>
        <dbReference type="ARBA" id="ARBA00022729"/>
    </source>
</evidence>
<dbReference type="AlphaFoldDB" id="A0A918UUY0"/>
<evidence type="ECO:0000256" key="1">
    <source>
        <dbReference type="ARBA" id="ARBA00004442"/>
    </source>
</evidence>
<evidence type="ECO:0000256" key="4">
    <source>
        <dbReference type="ARBA" id="ARBA00023136"/>
    </source>
</evidence>
<comment type="similarity">
    <text evidence="2">Belongs to the SusD family.</text>
</comment>
<proteinExistence type="inferred from homology"/>
<keyword evidence="4" id="KW-0472">Membrane</keyword>
<dbReference type="GO" id="GO:0009279">
    <property type="term" value="C:cell outer membrane"/>
    <property type="evidence" value="ECO:0007669"/>
    <property type="project" value="UniProtKB-SubCell"/>
</dbReference>
<accession>A0A918UUY0</accession>
<reference evidence="9" key="2">
    <citation type="submission" date="2020-09" db="EMBL/GenBank/DDBJ databases">
        <authorList>
            <person name="Sun Q."/>
            <person name="Kim S."/>
        </authorList>
    </citation>
    <scope>NUCLEOTIDE SEQUENCE</scope>
    <source>
        <strain evidence="9">KCTC 12368</strain>
    </source>
</reference>
<dbReference type="InterPro" id="IPR011990">
    <property type="entry name" value="TPR-like_helical_dom_sf"/>
</dbReference>
<dbReference type="InterPro" id="IPR012944">
    <property type="entry name" value="SusD_RagB_dom"/>
</dbReference>
<dbReference type="Pfam" id="PF14322">
    <property type="entry name" value="SusD-like_3"/>
    <property type="match status" value="1"/>
</dbReference>
<dbReference type="Proteomes" id="UP000619457">
    <property type="component" value="Unassembled WGS sequence"/>
</dbReference>
<keyword evidence="6" id="KW-0175">Coiled coil</keyword>
<comment type="caution">
    <text evidence="9">The sequence shown here is derived from an EMBL/GenBank/DDBJ whole genome shotgun (WGS) entry which is preliminary data.</text>
</comment>
<dbReference type="RefSeq" id="WP_018475812.1">
    <property type="nucleotide sequence ID" value="NZ_BMWX01000007.1"/>
</dbReference>
<evidence type="ECO:0000256" key="2">
    <source>
        <dbReference type="ARBA" id="ARBA00006275"/>
    </source>
</evidence>
<comment type="subcellular location">
    <subcellularLocation>
        <location evidence="1">Cell outer membrane</location>
    </subcellularLocation>
</comment>
<evidence type="ECO:0000313" key="10">
    <source>
        <dbReference type="Proteomes" id="UP000619457"/>
    </source>
</evidence>
<keyword evidence="10" id="KW-1185">Reference proteome</keyword>